<dbReference type="AlphaFoldDB" id="A0A6P8IXB7"/>
<evidence type="ECO:0000313" key="2">
    <source>
        <dbReference type="RefSeq" id="XP_031570683.1"/>
    </source>
</evidence>
<protein>
    <submittedName>
        <fullName evidence="2">Uncharacterized protein LOC116305007</fullName>
    </submittedName>
</protein>
<sequence length="366" mass="41099">MAMASGSGFQLYHCEKCGNDQRVSIEDVIDQYNEWELDLRLQDINDACPLAYGGFFVASVKIDIECETCHEEIGIVLKVSASPDWDESREDCDPRIDGFQNTEILEVLPSDASVDDSLMSCLTFAEDDDEDYLPEIELSEEPTVVYSVTLHIIAKTRMNRGSCHLGLCFNSGSSRIFRPLYRTQESQCCWNQPLELDKEYNFNILGTSGESFTPLPHSNEDLLVDHRSMQILDSNVSSSDDVFTELQNMAKLSVEDIFGPNTIRQNKYVDEGSDCPSVGVLSCMGSNLEMIRDPFNYRKRRVKIPGGYEPRFTASDAENIPEDLPDNPTLVVLGLARPFAGTGQNHFDPKRCYILVLRILQNTLAG</sequence>
<dbReference type="KEGG" id="aten:116305007"/>
<dbReference type="GeneID" id="116305007"/>
<organism evidence="1 2">
    <name type="scientific">Actinia tenebrosa</name>
    <name type="common">Australian red waratah sea anemone</name>
    <dbReference type="NCBI Taxonomy" id="6105"/>
    <lineage>
        <taxon>Eukaryota</taxon>
        <taxon>Metazoa</taxon>
        <taxon>Cnidaria</taxon>
        <taxon>Anthozoa</taxon>
        <taxon>Hexacorallia</taxon>
        <taxon>Actiniaria</taxon>
        <taxon>Actiniidae</taxon>
        <taxon>Actinia</taxon>
    </lineage>
</organism>
<proteinExistence type="predicted"/>
<name>A0A6P8IXB7_ACTTE</name>
<dbReference type="Proteomes" id="UP000515163">
    <property type="component" value="Unplaced"/>
</dbReference>
<dbReference type="InParanoid" id="A0A6P8IXB7"/>
<accession>A0A6P8IXB7</accession>
<dbReference type="OrthoDB" id="5976088at2759"/>
<evidence type="ECO:0000313" key="1">
    <source>
        <dbReference type="Proteomes" id="UP000515163"/>
    </source>
</evidence>
<dbReference type="RefSeq" id="XP_031570683.1">
    <property type="nucleotide sequence ID" value="XM_031714823.1"/>
</dbReference>
<reference evidence="2" key="1">
    <citation type="submission" date="2025-08" db="UniProtKB">
        <authorList>
            <consortium name="RefSeq"/>
        </authorList>
    </citation>
    <scope>IDENTIFICATION</scope>
    <source>
        <tissue evidence="2">Tentacle</tissue>
    </source>
</reference>
<keyword evidence="1" id="KW-1185">Reference proteome</keyword>
<gene>
    <name evidence="2" type="primary">LOC116305007</name>
</gene>